<protein>
    <submittedName>
        <fullName evidence="3">Uncharacterized protein</fullName>
    </submittedName>
</protein>
<reference evidence="3" key="1">
    <citation type="submission" date="2021-12" db="EMBL/GenBank/DDBJ databases">
        <authorList>
            <person name="King R."/>
        </authorList>
    </citation>
    <scope>NUCLEOTIDE SEQUENCE</scope>
</reference>
<dbReference type="OrthoDB" id="7481101at2759"/>
<keyword evidence="4" id="KW-1185">Reference proteome</keyword>
<keyword evidence="2" id="KW-0732">Signal</keyword>
<dbReference type="AlphaFoldDB" id="A0A9N9QV56"/>
<name>A0A9N9QV56_9NEOP</name>
<feature type="chain" id="PRO_5040287899" evidence="2">
    <location>
        <begin position="20"/>
        <end position="255"/>
    </location>
</feature>
<proteinExistence type="predicted"/>
<evidence type="ECO:0000256" key="2">
    <source>
        <dbReference type="SAM" id="SignalP"/>
    </source>
</evidence>
<evidence type="ECO:0000256" key="1">
    <source>
        <dbReference type="SAM" id="MobiDB-lite"/>
    </source>
</evidence>
<accession>A0A9N9QV56</accession>
<sequence length="255" mass="25478">MKVAIFVSTFSAAVLVVAGAPAINNGAEENIMFMPQPQYRGRRSQYGPAYAAPCGGALPALVPAGGFAAGPIHGGFGYGGSGIGFGGGHGYPYSPHYRTEDVENMNLSDMEQGTSEHVPMARYGGYGAAPVIHGGAGLGGLSGLGGQLAAGVGVASGPAYGVFPNANIGGCNVPLLLSCSPSIVPGRLVKSYGGYGAAVPVGAALPVGAGVSGASATVIGNSYRGAEEPNLEHEEAVEEHTNEHLEPAEDNTHSK</sequence>
<evidence type="ECO:0000313" key="4">
    <source>
        <dbReference type="Proteomes" id="UP001153714"/>
    </source>
</evidence>
<feature type="signal peptide" evidence="2">
    <location>
        <begin position="1"/>
        <end position="19"/>
    </location>
</feature>
<dbReference type="Proteomes" id="UP001153714">
    <property type="component" value="Chromosome 11"/>
</dbReference>
<reference evidence="3" key="2">
    <citation type="submission" date="2022-10" db="EMBL/GenBank/DDBJ databases">
        <authorList>
            <consortium name="ENA_rothamsted_submissions"/>
            <consortium name="culmorum"/>
            <person name="King R."/>
        </authorList>
    </citation>
    <scope>NUCLEOTIDE SEQUENCE</scope>
</reference>
<organism evidence="3 4">
    <name type="scientific">Diatraea saccharalis</name>
    <name type="common">sugarcane borer</name>
    <dbReference type="NCBI Taxonomy" id="40085"/>
    <lineage>
        <taxon>Eukaryota</taxon>
        <taxon>Metazoa</taxon>
        <taxon>Ecdysozoa</taxon>
        <taxon>Arthropoda</taxon>
        <taxon>Hexapoda</taxon>
        <taxon>Insecta</taxon>
        <taxon>Pterygota</taxon>
        <taxon>Neoptera</taxon>
        <taxon>Endopterygota</taxon>
        <taxon>Lepidoptera</taxon>
        <taxon>Glossata</taxon>
        <taxon>Ditrysia</taxon>
        <taxon>Pyraloidea</taxon>
        <taxon>Crambidae</taxon>
        <taxon>Crambinae</taxon>
        <taxon>Diatraea</taxon>
    </lineage>
</organism>
<feature type="region of interest" description="Disordered" evidence="1">
    <location>
        <begin position="227"/>
        <end position="255"/>
    </location>
</feature>
<dbReference type="EMBL" id="OU893342">
    <property type="protein sequence ID" value="CAG9783883.1"/>
    <property type="molecule type" value="Genomic_DNA"/>
</dbReference>
<evidence type="ECO:0000313" key="3">
    <source>
        <dbReference type="EMBL" id="CAG9783883.1"/>
    </source>
</evidence>
<gene>
    <name evidence="3" type="ORF">DIATSA_LOCUS2019</name>
</gene>